<evidence type="ECO:0000256" key="1">
    <source>
        <dbReference type="SAM" id="Phobius"/>
    </source>
</evidence>
<feature type="transmembrane region" description="Helical" evidence="1">
    <location>
        <begin position="89"/>
        <end position="110"/>
    </location>
</feature>
<sequence>MSQLLALVLVVFILFVGDAVSVRTKAWIPSVFISAILFLIGYWTFFPKEIVAIAGIPSTVATMLMYLLITNMGTLLSIRELKQQWKTIIIALSGVLGIVIFLFAIGTFIFDYQTMLVAIPPLVGGVVSAVIMSDGAKAAGLASLSVFAIVIYVMQGFAGYPLTSVMLKKEGRRLLQQYRSGQLPEHRTTAGTANVQAKGRSAAAAVSGEQVPSSRTSSELRMFRWLPAQYNTEFFKFFRLALVAYIAYLVSTLLSPVVSISPFVLCLLFGIIGASTGFLEKQALQKANGFGFAILGLMLFIFDGLKQATPQMMMQILPQLVGTIVIGVIGMYVFSMLIGRLLKVSKEMAFSVSLTALYGFPADYIITSEVIKSLTEDEQEREMLTSRMLPPMLVGGFITVTIVSVVLAGIFVELL</sequence>
<dbReference type="CDD" id="cd21416">
    <property type="entry name" value="HDC_protein"/>
    <property type="match status" value="1"/>
</dbReference>
<dbReference type="RefSeq" id="WP_060531441.1">
    <property type="nucleotide sequence ID" value="NZ_CP013023.1"/>
</dbReference>
<dbReference type="AlphaFoldDB" id="A0A172ZBD4"/>
<accession>A0A172ZBD4</accession>
<feature type="transmembrane region" description="Helical" evidence="1">
    <location>
        <begin position="260"/>
        <end position="280"/>
    </location>
</feature>
<feature type="transmembrane region" description="Helical" evidence="1">
    <location>
        <begin position="115"/>
        <end position="132"/>
    </location>
</feature>
<feature type="transmembrane region" description="Helical" evidence="1">
    <location>
        <begin position="317"/>
        <end position="338"/>
    </location>
</feature>
<keyword evidence="1" id="KW-0812">Transmembrane</keyword>
<organism evidence="2 3">
    <name type="scientific">Paenibacillus bovis</name>
    <dbReference type="NCBI Taxonomy" id="1616788"/>
    <lineage>
        <taxon>Bacteria</taxon>
        <taxon>Bacillati</taxon>
        <taxon>Bacillota</taxon>
        <taxon>Bacilli</taxon>
        <taxon>Bacillales</taxon>
        <taxon>Paenibacillaceae</taxon>
        <taxon>Paenibacillus</taxon>
    </lineage>
</organism>
<feature type="transmembrane region" description="Helical" evidence="1">
    <location>
        <begin position="138"/>
        <end position="163"/>
    </location>
</feature>
<feature type="transmembrane region" description="Helical" evidence="1">
    <location>
        <begin position="50"/>
        <end position="69"/>
    </location>
</feature>
<evidence type="ECO:0000313" key="3">
    <source>
        <dbReference type="Proteomes" id="UP000078148"/>
    </source>
</evidence>
<protein>
    <recommendedName>
        <fullName evidence="4">Sodium:glutamate symporter</fullName>
    </recommendedName>
</protein>
<feature type="transmembrane region" description="Helical" evidence="1">
    <location>
        <begin position="29"/>
        <end position="45"/>
    </location>
</feature>
<reference evidence="2 3" key="2">
    <citation type="journal article" date="2016" name="Int. J. Syst. Evol. Microbiol.">
        <title>Paenibacillus bovis sp. nov., isolated from raw yak (Bos grunniens) milk.</title>
        <authorList>
            <person name="Gao C."/>
            <person name="Han J."/>
            <person name="Liu Z."/>
            <person name="Xu X."/>
            <person name="Hang F."/>
            <person name="Wu Z."/>
        </authorList>
    </citation>
    <scope>NUCLEOTIDE SEQUENCE [LARGE SCALE GENOMIC DNA]</scope>
    <source>
        <strain evidence="2 3">BD3526</strain>
    </source>
</reference>
<feature type="transmembrane region" description="Helical" evidence="1">
    <location>
        <begin position="391"/>
        <end position="412"/>
    </location>
</feature>
<keyword evidence="1" id="KW-0472">Membrane</keyword>
<name>A0A172ZBD4_9BACL</name>
<dbReference type="InterPro" id="IPR049576">
    <property type="entry name" value="HDC-like"/>
</dbReference>
<evidence type="ECO:0008006" key="4">
    <source>
        <dbReference type="Google" id="ProtNLM"/>
    </source>
</evidence>
<dbReference type="KEGG" id="pbv:AR543_02165"/>
<evidence type="ECO:0000313" key="2">
    <source>
        <dbReference type="EMBL" id="ANF94955.1"/>
    </source>
</evidence>
<reference evidence="3" key="1">
    <citation type="submission" date="2015-10" db="EMBL/GenBank/DDBJ databases">
        <title>Genome of Paenibacillus bovis sp. nov.</title>
        <authorList>
            <person name="Wu Z."/>
            <person name="Gao C."/>
            <person name="Liu Z."/>
            <person name="Zheng H."/>
        </authorList>
    </citation>
    <scope>NUCLEOTIDE SEQUENCE [LARGE SCALE GENOMIC DNA]</scope>
    <source>
        <strain evidence="3">BD3526</strain>
    </source>
</reference>
<feature type="transmembrane region" description="Helical" evidence="1">
    <location>
        <begin position="287"/>
        <end position="305"/>
    </location>
</feature>
<keyword evidence="1" id="KW-1133">Transmembrane helix</keyword>
<dbReference type="OrthoDB" id="3243277at2"/>
<keyword evidence="3" id="KW-1185">Reference proteome</keyword>
<dbReference type="EMBL" id="CP013023">
    <property type="protein sequence ID" value="ANF94955.1"/>
    <property type="molecule type" value="Genomic_DNA"/>
</dbReference>
<dbReference type="Proteomes" id="UP000078148">
    <property type="component" value="Chromosome"/>
</dbReference>
<proteinExistence type="predicted"/>
<dbReference type="STRING" id="1616788.AR543_02165"/>
<gene>
    <name evidence="2" type="ORF">AR543_02165</name>
</gene>